<evidence type="ECO:0000313" key="3">
    <source>
        <dbReference type="Proteomes" id="UP000179129"/>
    </source>
</evidence>
<name>A0A1F5YS59_9BACT</name>
<dbReference type="InterPro" id="IPR046230">
    <property type="entry name" value="DUF6263"/>
</dbReference>
<proteinExistence type="predicted"/>
<dbReference type="AlphaFoldDB" id="A0A1F5YS59"/>
<keyword evidence="1" id="KW-0732">Signal</keyword>
<accession>A0A1F5YS59</accession>
<evidence type="ECO:0008006" key="4">
    <source>
        <dbReference type="Google" id="ProtNLM"/>
    </source>
</evidence>
<comment type="caution">
    <text evidence="2">The sequence shown here is derived from an EMBL/GenBank/DDBJ whole genome shotgun (WGS) entry which is preliminary data.</text>
</comment>
<feature type="signal peptide" evidence="1">
    <location>
        <begin position="1"/>
        <end position="26"/>
    </location>
</feature>
<sequence>MKTSPKLLSFVLLLVCAGLLSPGLHAAGKVKLGLHLQKGSSYNVRMVTDQKITSKFGDKDMEMIQNIALGYTFAVQDVDGEGNASIQTTYATVKAHLEGPMGTSDYDSAQPSEVESPVGKVLAALAGQSFMMKLASSGKVLEVTGMSALMERILGSIDLPEGQAREGLINSLKKQYSDQAAREQMGQLFAVYPETPVSVGDSWAKSFSMTSSLPMNQQHTWTLKSLDSGKAVIQAHTVISTNPQAPPLDFGSTKLGLQISGEQDGTLSLDPLSGWVVGAVITLKLSGEYKFEGGTDVPAGMTMPMTVEATIRLEPF</sequence>
<dbReference type="STRING" id="1817867.A3F83_07075"/>
<dbReference type="Pfam" id="PF19777">
    <property type="entry name" value="DUF6263"/>
    <property type="match status" value="1"/>
</dbReference>
<evidence type="ECO:0000256" key="1">
    <source>
        <dbReference type="SAM" id="SignalP"/>
    </source>
</evidence>
<dbReference type="EMBL" id="MFIX01000161">
    <property type="protein sequence ID" value="OGG03061.1"/>
    <property type="molecule type" value="Genomic_DNA"/>
</dbReference>
<organism evidence="2 3">
    <name type="scientific">Candidatus Glassbacteria bacterium RIFCSPLOWO2_12_FULL_58_11</name>
    <dbReference type="NCBI Taxonomy" id="1817867"/>
    <lineage>
        <taxon>Bacteria</taxon>
        <taxon>Candidatus Glassiibacteriota</taxon>
    </lineage>
</organism>
<protein>
    <recommendedName>
        <fullName evidence="4">Lipid/polyisoprenoid-binding YceI-like domain-containing protein</fullName>
    </recommendedName>
</protein>
<reference evidence="2 3" key="1">
    <citation type="journal article" date="2016" name="Nat. Commun.">
        <title>Thousands of microbial genomes shed light on interconnected biogeochemical processes in an aquifer system.</title>
        <authorList>
            <person name="Anantharaman K."/>
            <person name="Brown C.T."/>
            <person name="Hug L.A."/>
            <person name="Sharon I."/>
            <person name="Castelle C.J."/>
            <person name="Probst A.J."/>
            <person name="Thomas B.C."/>
            <person name="Singh A."/>
            <person name="Wilkins M.J."/>
            <person name="Karaoz U."/>
            <person name="Brodie E.L."/>
            <person name="Williams K.H."/>
            <person name="Hubbard S.S."/>
            <person name="Banfield J.F."/>
        </authorList>
    </citation>
    <scope>NUCLEOTIDE SEQUENCE [LARGE SCALE GENOMIC DNA]</scope>
</reference>
<gene>
    <name evidence="2" type="ORF">A3F83_07075</name>
</gene>
<evidence type="ECO:0000313" key="2">
    <source>
        <dbReference type="EMBL" id="OGG03061.1"/>
    </source>
</evidence>
<feature type="chain" id="PRO_5009522638" description="Lipid/polyisoprenoid-binding YceI-like domain-containing protein" evidence="1">
    <location>
        <begin position="27"/>
        <end position="316"/>
    </location>
</feature>
<dbReference type="Proteomes" id="UP000179129">
    <property type="component" value="Unassembled WGS sequence"/>
</dbReference>